<dbReference type="PANTHER" id="PTHR37166:SF1">
    <property type="entry name" value="PROTEIN FLAG"/>
    <property type="match status" value="1"/>
</dbReference>
<name>A0A919YS58_9BACL</name>
<gene>
    <name evidence="2" type="ORF">J40TS1_47350</name>
</gene>
<dbReference type="AlphaFoldDB" id="A0A919YS58"/>
<dbReference type="InterPro" id="IPR005186">
    <property type="entry name" value="FlaG"/>
</dbReference>
<reference evidence="2" key="1">
    <citation type="submission" date="2021-03" db="EMBL/GenBank/DDBJ databases">
        <title>Antimicrobial resistance genes in bacteria isolated from Japanese honey, and their potential for conferring macrolide and lincosamide resistance in the American foulbrood pathogen Paenibacillus larvae.</title>
        <authorList>
            <person name="Okamoto M."/>
            <person name="Kumagai M."/>
            <person name="Kanamori H."/>
            <person name="Takamatsu D."/>
        </authorList>
    </citation>
    <scope>NUCLEOTIDE SEQUENCE</scope>
    <source>
        <strain evidence="2">J40TS1</strain>
    </source>
</reference>
<accession>A0A919YS58</accession>
<dbReference type="Proteomes" id="UP000683139">
    <property type="component" value="Unassembled WGS sequence"/>
</dbReference>
<keyword evidence="1" id="KW-0175">Coiled coil</keyword>
<sequence length="124" mass="14165">MFDSINRMEGTSIDWTQMPGVKKSTAQDNSLAGAFAQAAQTQANSRLAEDNKEKLYKELEKVNSQFHALNHSLRMKFNEDAEQFYVEVVDIQTREVIDSIPAEYVLELAAKLKDMVGFFIDEKR</sequence>
<evidence type="ECO:0008006" key="4">
    <source>
        <dbReference type="Google" id="ProtNLM"/>
    </source>
</evidence>
<feature type="coiled-coil region" evidence="1">
    <location>
        <begin position="38"/>
        <end position="65"/>
    </location>
</feature>
<proteinExistence type="predicted"/>
<dbReference type="EMBL" id="BOSE01000012">
    <property type="protein sequence ID" value="GIP19093.1"/>
    <property type="molecule type" value="Genomic_DNA"/>
</dbReference>
<evidence type="ECO:0000313" key="3">
    <source>
        <dbReference type="Proteomes" id="UP000683139"/>
    </source>
</evidence>
<keyword evidence="3" id="KW-1185">Reference proteome</keyword>
<dbReference type="Pfam" id="PF03646">
    <property type="entry name" value="FlaG"/>
    <property type="match status" value="1"/>
</dbReference>
<protein>
    <recommendedName>
        <fullName evidence="4">Flagellar biosynthesis protein FlaG</fullName>
    </recommendedName>
</protein>
<dbReference type="RefSeq" id="WP_213519750.1">
    <property type="nucleotide sequence ID" value="NZ_BOSE01000012.1"/>
</dbReference>
<comment type="caution">
    <text evidence="2">The sequence shown here is derived from an EMBL/GenBank/DDBJ whole genome shotgun (WGS) entry which is preliminary data.</text>
</comment>
<dbReference type="SUPFAM" id="SSF160214">
    <property type="entry name" value="FlaG-like"/>
    <property type="match status" value="1"/>
</dbReference>
<evidence type="ECO:0000256" key="1">
    <source>
        <dbReference type="SAM" id="Coils"/>
    </source>
</evidence>
<dbReference type="InterPro" id="IPR035924">
    <property type="entry name" value="FlaG-like_sf"/>
</dbReference>
<evidence type="ECO:0000313" key="2">
    <source>
        <dbReference type="EMBL" id="GIP19093.1"/>
    </source>
</evidence>
<organism evidence="2 3">
    <name type="scientific">Paenibacillus montaniterrae</name>
    <dbReference type="NCBI Taxonomy" id="429341"/>
    <lineage>
        <taxon>Bacteria</taxon>
        <taxon>Bacillati</taxon>
        <taxon>Bacillota</taxon>
        <taxon>Bacilli</taxon>
        <taxon>Bacillales</taxon>
        <taxon>Paenibacillaceae</taxon>
        <taxon>Paenibacillus</taxon>
    </lineage>
</organism>
<dbReference type="Gene3D" id="3.30.160.170">
    <property type="entry name" value="FlaG-like"/>
    <property type="match status" value="1"/>
</dbReference>
<dbReference type="PANTHER" id="PTHR37166">
    <property type="entry name" value="PROTEIN FLAG"/>
    <property type="match status" value="1"/>
</dbReference>